<keyword evidence="9 12" id="KW-0865">Zymogen</keyword>
<dbReference type="AlphaFoldDB" id="A0A409W2L7"/>
<dbReference type="EMBL" id="NHYE01005441">
    <property type="protein sequence ID" value="PPQ72747.1"/>
    <property type="molecule type" value="Genomic_DNA"/>
</dbReference>
<evidence type="ECO:0000313" key="13">
    <source>
        <dbReference type="EMBL" id="PPQ72747.1"/>
    </source>
</evidence>
<evidence type="ECO:0000256" key="2">
    <source>
        <dbReference type="ARBA" id="ARBA00006006"/>
    </source>
</evidence>
<dbReference type="SUPFAM" id="SSF55486">
    <property type="entry name" value="Metalloproteases ('zincins'), catalytic domain"/>
    <property type="match status" value="1"/>
</dbReference>
<evidence type="ECO:0000256" key="6">
    <source>
        <dbReference type="ARBA" id="ARBA00022801"/>
    </source>
</evidence>
<dbReference type="PANTHER" id="PTHR33478">
    <property type="entry name" value="EXTRACELLULAR METALLOPROTEINASE MEP"/>
    <property type="match status" value="1"/>
</dbReference>
<reference evidence="13 14" key="1">
    <citation type="journal article" date="2018" name="Evol. Lett.">
        <title>Horizontal gene cluster transfer increased hallucinogenic mushroom diversity.</title>
        <authorList>
            <person name="Reynolds H.T."/>
            <person name="Vijayakumar V."/>
            <person name="Gluck-Thaler E."/>
            <person name="Korotkin H.B."/>
            <person name="Matheny P.B."/>
            <person name="Slot J.C."/>
        </authorList>
    </citation>
    <scope>NUCLEOTIDE SEQUENCE [LARGE SCALE GENOMIC DNA]</scope>
    <source>
        <strain evidence="13 14">SRW20</strain>
    </source>
</reference>
<sequence>MVSPVKPPLSSAFLFFFVSLVVAAPWPQFSRHVTHGTRFIGSNSLKLDSYHPKSTFVSPRRHNLNSFNVTSDCATHSLETSAISFITSLGYYTKDVLYHSSVTRGFTKVAYLKQNINGVPVANAVASVAFHGCQVVSYSFSFVKAQRSRIAAAKPTVTWQSVLPQLEETMQGKYNGINVTLEYLAQDDGSIALTHVIQIQNETRGWYEAFVDAHSGRLLAVTDFVANASYNVIPITKKSIADGVQVVISPHGIGTPSSPSGWHTIGQGNTTTTSGNNVLSFRGQEALNQSTPVLNFNARYDPTLDPTVASNVDAARTNAFFIANVMHDFAYRYGFTEDAFNFQLDNFGKGGLEHDRILMSVQDVSGLNNANFATPPDGQPGICRMFIWDFATPARDGAMANDILVHELTHGITNRLTGGGTGRCLQTLEAGGLGEGWSDAMADWISQTSSLTTDFVLGEYVTDSPGGLRTYPYSVNPTTNPLTYQSLRTLNEIHGWPIVSRHTGYADVLTEAIGEVWANMLHTVYAVLVEEHGFSTRKLTDVDGSEGNIVFMHLFIDALSLQPCNPSFVQARDAWIQADENRYNGTNRCSLLKAFASRGLGMNADDDYIDDITFPADC</sequence>
<evidence type="ECO:0000256" key="10">
    <source>
        <dbReference type="PIRSR" id="PIRSR601842-1"/>
    </source>
</evidence>
<evidence type="ECO:0000256" key="9">
    <source>
        <dbReference type="ARBA" id="ARBA00023145"/>
    </source>
</evidence>
<comment type="caution">
    <text evidence="13">The sequence shown here is derived from an EMBL/GenBank/DDBJ whole genome shotgun (WGS) entry which is preliminary data.</text>
</comment>
<dbReference type="InterPro" id="IPR001842">
    <property type="entry name" value="Peptidase_M36"/>
</dbReference>
<comment type="similarity">
    <text evidence="2 12">Belongs to the peptidase M36 family.</text>
</comment>
<dbReference type="Gene3D" id="3.10.170.10">
    <property type="match status" value="1"/>
</dbReference>
<name>A0A409W2L7_9AGAR</name>
<keyword evidence="14" id="KW-1185">Reference proteome</keyword>
<keyword evidence="5 11" id="KW-0479">Metal-binding</keyword>
<comment type="subcellular location">
    <subcellularLocation>
        <location evidence="1 12">Secreted</location>
    </subcellularLocation>
</comment>
<evidence type="ECO:0000256" key="12">
    <source>
        <dbReference type="RuleBase" id="RU364017"/>
    </source>
</evidence>
<evidence type="ECO:0000256" key="1">
    <source>
        <dbReference type="ARBA" id="ARBA00004613"/>
    </source>
</evidence>
<dbReference type="GO" id="GO:0008270">
    <property type="term" value="F:zinc ion binding"/>
    <property type="evidence" value="ECO:0007669"/>
    <property type="project" value="InterPro"/>
</dbReference>
<evidence type="ECO:0000313" key="14">
    <source>
        <dbReference type="Proteomes" id="UP000284706"/>
    </source>
</evidence>
<keyword evidence="3 12" id="KW-0964">Secreted</keyword>
<dbReference type="InParanoid" id="A0A409W2L7"/>
<keyword evidence="7 11" id="KW-0862">Zinc</keyword>
<organism evidence="13 14">
    <name type="scientific">Gymnopilus dilepis</name>
    <dbReference type="NCBI Taxonomy" id="231916"/>
    <lineage>
        <taxon>Eukaryota</taxon>
        <taxon>Fungi</taxon>
        <taxon>Dikarya</taxon>
        <taxon>Basidiomycota</taxon>
        <taxon>Agaricomycotina</taxon>
        <taxon>Agaricomycetes</taxon>
        <taxon>Agaricomycetidae</taxon>
        <taxon>Agaricales</taxon>
        <taxon>Agaricineae</taxon>
        <taxon>Hymenogastraceae</taxon>
        <taxon>Gymnopilus</taxon>
    </lineage>
</organism>
<dbReference type="GO" id="GO:0004222">
    <property type="term" value="F:metalloendopeptidase activity"/>
    <property type="evidence" value="ECO:0007669"/>
    <property type="project" value="InterPro"/>
</dbReference>
<feature type="binding site" evidence="11">
    <location>
        <position position="406"/>
    </location>
    <ligand>
        <name>Zn(2+)</name>
        <dbReference type="ChEBI" id="CHEBI:29105"/>
        <note>catalytic</note>
    </ligand>
</feature>
<evidence type="ECO:0000256" key="3">
    <source>
        <dbReference type="ARBA" id="ARBA00022525"/>
    </source>
</evidence>
<keyword evidence="4 12" id="KW-0645">Protease</keyword>
<dbReference type="PRINTS" id="PR00999">
    <property type="entry name" value="FUNGALYSIN"/>
</dbReference>
<feature type="binding site" evidence="11">
    <location>
        <position position="435"/>
    </location>
    <ligand>
        <name>Zn(2+)</name>
        <dbReference type="ChEBI" id="CHEBI:29105"/>
        <note>catalytic</note>
    </ligand>
</feature>
<feature type="binding site" evidence="11">
    <location>
        <position position="410"/>
    </location>
    <ligand>
        <name>Zn(2+)</name>
        <dbReference type="ChEBI" id="CHEBI:29105"/>
        <note>catalytic</note>
    </ligand>
</feature>
<accession>A0A409W2L7</accession>
<gene>
    <name evidence="13" type="ORF">CVT26_003027</name>
</gene>
<dbReference type="Pfam" id="PF02128">
    <property type="entry name" value="Peptidase_M36"/>
    <property type="match status" value="1"/>
</dbReference>
<dbReference type="GO" id="GO:0006508">
    <property type="term" value="P:proteolysis"/>
    <property type="evidence" value="ECO:0007669"/>
    <property type="project" value="UniProtKB-KW"/>
</dbReference>
<evidence type="ECO:0000256" key="7">
    <source>
        <dbReference type="ARBA" id="ARBA00022833"/>
    </source>
</evidence>
<dbReference type="EC" id="3.4.24.-" evidence="12"/>
<dbReference type="InterPro" id="IPR027268">
    <property type="entry name" value="Peptidase_M4/M1_CTD_sf"/>
</dbReference>
<comment type="cofactor">
    <cofactor evidence="11">
        <name>Zn(2+)</name>
        <dbReference type="ChEBI" id="CHEBI:29105"/>
    </cofactor>
    <text evidence="11">Binds 1 zinc ion per subunit.</text>
</comment>
<proteinExistence type="inferred from homology"/>
<dbReference type="OrthoDB" id="3227768at2759"/>
<feature type="signal peptide" evidence="12">
    <location>
        <begin position="1"/>
        <end position="23"/>
    </location>
</feature>
<evidence type="ECO:0000256" key="5">
    <source>
        <dbReference type="ARBA" id="ARBA00022723"/>
    </source>
</evidence>
<evidence type="ECO:0000256" key="11">
    <source>
        <dbReference type="PIRSR" id="PIRSR601842-2"/>
    </source>
</evidence>
<protein>
    <recommendedName>
        <fullName evidence="12">Extracellular metalloproteinase</fullName>
        <ecNumber evidence="12">3.4.24.-</ecNumber>
    </recommendedName>
    <alternativeName>
        <fullName evidence="12">Fungalysin</fullName>
    </alternativeName>
</protein>
<evidence type="ECO:0000256" key="8">
    <source>
        <dbReference type="ARBA" id="ARBA00023049"/>
    </source>
</evidence>
<feature type="active site" evidence="10">
    <location>
        <position position="407"/>
    </location>
</feature>
<dbReference type="Gene3D" id="1.10.390.10">
    <property type="entry name" value="Neutral Protease Domain 2"/>
    <property type="match status" value="1"/>
</dbReference>
<keyword evidence="12" id="KW-0732">Signal</keyword>
<dbReference type="Proteomes" id="UP000284706">
    <property type="component" value="Unassembled WGS sequence"/>
</dbReference>
<dbReference type="InterPro" id="IPR050371">
    <property type="entry name" value="Fungal_virulence_M36"/>
</dbReference>
<feature type="chain" id="PRO_5018807407" description="Extracellular metalloproteinase" evidence="12">
    <location>
        <begin position="24"/>
        <end position="618"/>
    </location>
</feature>
<dbReference type="GO" id="GO:0005615">
    <property type="term" value="C:extracellular space"/>
    <property type="evidence" value="ECO:0007669"/>
    <property type="project" value="InterPro"/>
</dbReference>
<keyword evidence="8 12" id="KW-0482">Metalloprotease</keyword>
<keyword evidence="6 12" id="KW-0378">Hydrolase</keyword>
<evidence type="ECO:0000256" key="4">
    <source>
        <dbReference type="ARBA" id="ARBA00022670"/>
    </source>
</evidence>
<dbReference type="CDD" id="cd09596">
    <property type="entry name" value="M36"/>
    <property type="match status" value="1"/>
</dbReference>
<dbReference type="PANTHER" id="PTHR33478:SF1">
    <property type="entry name" value="EXTRACELLULAR METALLOPROTEINASE MEP"/>
    <property type="match status" value="1"/>
</dbReference>